<dbReference type="OrthoDB" id="8562788at2"/>
<dbReference type="Pfam" id="PF05944">
    <property type="entry name" value="Phage_term_smal"/>
    <property type="match status" value="1"/>
</dbReference>
<accession>A0A4Q2J0F5</accession>
<evidence type="ECO:0000313" key="1">
    <source>
        <dbReference type="EMBL" id="RXZ35183.1"/>
    </source>
</evidence>
<name>A0A4Q2J0F5_9SPHN</name>
<protein>
    <submittedName>
        <fullName evidence="1">Terminase</fullName>
    </submittedName>
</protein>
<dbReference type="GO" id="GO:0004519">
    <property type="term" value="F:endonuclease activity"/>
    <property type="evidence" value="ECO:0007669"/>
    <property type="project" value="InterPro"/>
</dbReference>
<proteinExistence type="predicted"/>
<reference evidence="1 2" key="1">
    <citation type="submission" date="2019-01" db="EMBL/GenBank/DDBJ databases">
        <title>Sphingomonas mucosissima sp. nov. and Sphingomonas desiccabilis sp. nov., from biological soil crusts in the Colorado Plateau, USA.</title>
        <authorList>
            <person name="Zhu D."/>
        </authorList>
    </citation>
    <scope>NUCLEOTIDE SEQUENCE [LARGE SCALE GENOMIC DNA]</scope>
    <source>
        <strain evidence="1 2">CP1D</strain>
    </source>
</reference>
<comment type="caution">
    <text evidence="1">The sequence shown here is derived from an EMBL/GenBank/DDBJ whole genome shotgun (WGS) entry which is preliminary data.</text>
</comment>
<gene>
    <name evidence="1" type="ORF">EO081_05985</name>
</gene>
<evidence type="ECO:0000313" key="2">
    <source>
        <dbReference type="Proteomes" id="UP000292347"/>
    </source>
</evidence>
<sequence>MSLARRHQARILAAQAATLSHGGGTATAGSPAVAPPSVDRAASTAAAQVAMRLTHDLRRLKQIQSITLKIAAKREMLPEYAPWIEGLLSGAAKAGAGASGDVLPTIMVWKIDVGDFAGAMPLIEHVLRHDVPMPQRYERTAATLITEEVAEAAIKAQAAGEPFDLAVLEQIEALVDGVDMHDQVRAKLMKAIGFELDRTARAAAEAGADAQALPLLCRSLVALNEAQKLHDRVGVKSTIKAVTKRVAELQTPET</sequence>
<organism evidence="1 2">
    <name type="scientific">Sphingomonas desiccabilis</name>
    <dbReference type="NCBI Taxonomy" id="429134"/>
    <lineage>
        <taxon>Bacteria</taxon>
        <taxon>Pseudomonadati</taxon>
        <taxon>Pseudomonadota</taxon>
        <taxon>Alphaproteobacteria</taxon>
        <taxon>Sphingomonadales</taxon>
        <taxon>Sphingomonadaceae</taxon>
        <taxon>Sphingomonas</taxon>
    </lineage>
</organism>
<dbReference type="RefSeq" id="WP_129340958.1">
    <property type="nucleotide sequence ID" value="NZ_JACIDD010000001.1"/>
</dbReference>
<dbReference type="AlphaFoldDB" id="A0A4Q2J0F5"/>
<dbReference type="InterPro" id="IPR010270">
    <property type="entry name" value="Phage_P2_GpM"/>
</dbReference>
<dbReference type="EMBL" id="SDPT01000001">
    <property type="protein sequence ID" value="RXZ35183.1"/>
    <property type="molecule type" value="Genomic_DNA"/>
</dbReference>
<dbReference type="GO" id="GO:0003677">
    <property type="term" value="F:DNA binding"/>
    <property type="evidence" value="ECO:0007669"/>
    <property type="project" value="InterPro"/>
</dbReference>
<dbReference type="Proteomes" id="UP000292347">
    <property type="component" value="Unassembled WGS sequence"/>
</dbReference>
<keyword evidence="2" id="KW-1185">Reference proteome</keyword>